<dbReference type="Gene3D" id="2.40.50.100">
    <property type="match status" value="1"/>
</dbReference>
<evidence type="ECO:0000256" key="4">
    <source>
        <dbReference type="ARBA" id="ARBA00066388"/>
    </source>
</evidence>
<dbReference type="InterPro" id="IPR017871">
    <property type="entry name" value="ABC_transporter-like_CS"/>
</dbReference>
<evidence type="ECO:0000256" key="3">
    <source>
        <dbReference type="ARBA" id="ARBA00022840"/>
    </source>
</evidence>
<dbReference type="AlphaFoldDB" id="A0A8J6LRI6"/>
<dbReference type="SUPFAM" id="SSF52540">
    <property type="entry name" value="P-loop containing nucleoside triphosphate hydrolases"/>
    <property type="match status" value="1"/>
</dbReference>
<dbReference type="GO" id="GO:0043190">
    <property type="term" value="C:ATP-binding cassette (ABC) transporter complex"/>
    <property type="evidence" value="ECO:0007669"/>
    <property type="project" value="InterPro"/>
</dbReference>
<dbReference type="InterPro" id="IPR008995">
    <property type="entry name" value="Mo/tungstate-bd_C_term_dom"/>
</dbReference>
<dbReference type="GO" id="GO:0016887">
    <property type="term" value="F:ATP hydrolysis activity"/>
    <property type="evidence" value="ECO:0007669"/>
    <property type="project" value="InterPro"/>
</dbReference>
<organism evidence="6 7">
    <name type="scientific">Capillibacterium thermochitinicola</name>
    <dbReference type="NCBI Taxonomy" id="2699427"/>
    <lineage>
        <taxon>Bacteria</taxon>
        <taxon>Bacillati</taxon>
        <taxon>Bacillota</taxon>
        <taxon>Capillibacterium</taxon>
    </lineage>
</organism>
<dbReference type="GO" id="GO:0005524">
    <property type="term" value="F:ATP binding"/>
    <property type="evidence" value="ECO:0007669"/>
    <property type="project" value="UniProtKB-KW"/>
</dbReference>
<feature type="domain" description="ABC transporter" evidence="5">
    <location>
        <begin position="4"/>
        <end position="241"/>
    </location>
</feature>
<dbReference type="Proteomes" id="UP000657177">
    <property type="component" value="Unassembled WGS sequence"/>
</dbReference>
<dbReference type="FunFam" id="3.40.50.300:FF:000425">
    <property type="entry name" value="Probable ABC transporter, ATP-binding subunit"/>
    <property type="match status" value="1"/>
</dbReference>
<dbReference type="EMBL" id="JAAKDE010000002">
    <property type="protein sequence ID" value="MBA2132137.1"/>
    <property type="molecule type" value="Genomic_DNA"/>
</dbReference>
<dbReference type="InterPro" id="IPR013611">
    <property type="entry name" value="Transp-assoc_OB_typ2"/>
</dbReference>
<evidence type="ECO:0000256" key="2">
    <source>
        <dbReference type="ARBA" id="ARBA00022741"/>
    </source>
</evidence>
<dbReference type="SUPFAM" id="SSF50331">
    <property type="entry name" value="MOP-like"/>
    <property type="match status" value="1"/>
</dbReference>
<dbReference type="Gene3D" id="3.40.50.300">
    <property type="entry name" value="P-loop containing nucleotide triphosphate hydrolases"/>
    <property type="match status" value="1"/>
</dbReference>
<keyword evidence="1" id="KW-0813">Transport</keyword>
<dbReference type="InterPro" id="IPR003439">
    <property type="entry name" value="ABC_transporter-like_ATP-bd"/>
</dbReference>
<keyword evidence="7" id="KW-1185">Reference proteome</keyword>
<dbReference type="Pfam" id="PF08402">
    <property type="entry name" value="TOBE_2"/>
    <property type="match status" value="1"/>
</dbReference>
<keyword evidence="2" id="KW-0547">Nucleotide-binding</keyword>
<sequence>MAEVRLVDVSKHYGSHKVIENFNITIKDGECLTFLGPSGCGKTVVLRLIAGFERPNAGEIFIGSTLVSSAHRNIFLPPEQRKIGVVFQDYAVWPHMTVFENVIYPLNIQKVEKEEARERTRKAIAQVGLAGLEERLPYQLSGGQQQRIALARALVSKPQILLLDEPLNNLDAKLREEMRFEIKELQKEIGVTILYVTHDQEVALALSDRIAIMDAAGRIRQVGTPEEIYEQPADSFVFKFMGVSNFIPVAKKDGRVWLESTQEEVKALQFLAKTGQDGKILAACRPSDIELTREDTGTRAQVQRATFLGPTIDYSVSLGGMNLRVQQDTHEAISNNLLFKEGETCFLKFHHVKSFAHEAEVEGLM</sequence>
<evidence type="ECO:0000259" key="5">
    <source>
        <dbReference type="PROSITE" id="PS50893"/>
    </source>
</evidence>
<dbReference type="GO" id="GO:0015418">
    <property type="term" value="F:ABC-type quaternary ammonium compound transporting activity"/>
    <property type="evidence" value="ECO:0007669"/>
    <property type="project" value="UniProtKB-EC"/>
</dbReference>
<gene>
    <name evidence="6" type="ORF">G5B42_01010</name>
</gene>
<evidence type="ECO:0000256" key="1">
    <source>
        <dbReference type="ARBA" id="ARBA00022448"/>
    </source>
</evidence>
<reference evidence="6" key="1">
    <citation type="submission" date="2020-06" db="EMBL/GenBank/DDBJ databases">
        <title>Novel chitinolytic bacterium.</title>
        <authorList>
            <person name="Ungkulpasvich U."/>
            <person name="Kosugi A."/>
            <person name="Uke A."/>
        </authorList>
    </citation>
    <scope>NUCLEOTIDE SEQUENCE</scope>
    <source>
        <strain evidence="6">UUS1-1</strain>
    </source>
</reference>
<comment type="caution">
    <text evidence="6">The sequence shown here is derived from an EMBL/GenBank/DDBJ whole genome shotgun (WGS) entry which is preliminary data.</text>
</comment>
<proteinExistence type="predicted"/>
<dbReference type="PROSITE" id="PS50893">
    <property type="entry name" value="ABC_TRANSPORTER_2"/>
    <property type="match status" value="1"/>
</dbReference>
<keyword evidence="3 6" id="KW-0067">ATP-binding</keyword>
<dbReference type="Pfam" id="PF00005">
    <property type="entry name" value="ABC_tran"/>
    <property type="match status" value="1"/>
</dbReference>
<dbReference type="PANTHER" id="PTHR42781:SF4">
    <property type="entry name" value="SPERMIDINE_PUTRESCINE IMPORT ATP-BINDING PROTEIN POTA"/>
    <property type="match status" value="1"/>
</dbReference>
<name>A0A8J6LRI6_9FIRM</name>
<accession>A0A8J6LRI6</accession>
<dbReference type="EC" id="7.6.2.9" evidence="4"/>
<dbReference type="InterPro" id="IPR050093">
    <property type="entry name" value="ABC_SmlMolc_Importer"/>
</dbReference>
<dbReference type="PROSITE" id="PS00211">
    <property type="entry name" value="ABC_TRANSPORTER_1"/>
    <property type="match status" value="1"/>
</dbReference>
<dbReference type="PANTHER" id="PTHR42781">
    <property type="entry name" value="SPERMIDINE/PUTRESCINE IMPORT ATP-BINDING PROTEIN POTA"/>
    <property type="match status" value="1"/>
</dbReference>
<protein>
    <recommendedName>
        <fullName evidence="4">ABC-type quaternary amine transporter</fullName>
        <ecNumber evidence="4">7.6.2.9</ecNumber>
    </recommendedName>
</protein>
<evidence type="ECO:0000313" key="7">
    <source>
        <dbReference type="Proteomes" id="UP000657177"/>
    </source>
</evidence>
<dbReference type="SMART" id="SM00382">
    <property type="entry name" value="AAA"/>
    <property type="match status" value="1"/>
</dbReference>
<evidence type="ECO:0000313" key="6">
    <source>
        <dbReference type="EMBL" id="MBA2132137.1"/>
    </source>
</evidence>
<dbReference type="RefSeq" id="WP_181338585.1">
    <property type="nucleotide sequence ID" value="NZ_JAAKDE010000002.1"/>
</dbReference>
<dbReference type="InterPro" id="IPR003593">
    <property type="entry name" value="AAA+_ATPase"/>
</dbReference>
<dbReference type="InterPro" id="IPR027417">
    <property type="entry name" value="P-loop_NTPase"/>
</dbReference>